<sequence>MTKVTYEIVPHDGGWAYRVNGTYSEPFASQEEAHSAAERAAAEQRTPGATEGISWEDDRGRWHSEVAQGNDRPDAEVED</sequence>
<organism evidence="2 3">
    <name type="scientific">Amaricoccus macauensis</name>
    <dbReference type="NCBI Taxonomy" id="57001"/>
    <lineage>
        <taxon>Bacteria</taxon>
        <taxon>Pseudomonadati</taxon>
        <taxon>Pseudomonadota</taxon>
        <taxon>Alphaproteobacteria</taxon>
        <taxon>Rhodobacterales</taxon>
        <taxon>Paracoccaceae</taxon>
        <taxon>Amaricoccus</taxon>
    </lineage>
</organism>
<proteinExistence type="predicted"/>
<dbReference type="Proteomes" id="UP000549457">
    <property type="component" value="Unassembled WGS sequence"/>
</dbReference>
<dbReference type="EMBL" id="JACHFM010000001">
    <property type="protein sequence ID" value="MBB5220553.1"/>
    <property type="molecule type" value="Genomic_DNA"/>
</dbReference>
<evidence type="ECO:0000256" key="1">
    <source>
        <dbReference type="SAM" id="MobiDB-lite"/>
    </source>
</evidence>
<dbReference type="AlphaFoldDB" id="A0A840SM81"/>
<dbReference type="RefSeq" id="WP_184146730.1">
    <property type="nucleotide sequence ID" value="NZ_JACHFM010000001.1"/>
</dbReference>
<name>A0A840SM81_9RHOB</name>
<gene>
    <name evidence="2" type="ORF">HNP73_000474</name>
</gene>
<dbReference type="InterPro" id="IPR018691">
    <property type="entry name" value="DUF2188"/>
</dbReference>
<evidence type="ECO:0000313" key="2">
    <source>
        <dbReference type="EMBL" id="MBB5220553.1"/>
    </source>
</evidence>
<comment type="caution">
    <text evidence="2">The sequence shown here is derived from an EMBL/GenBank/DDBJ whole genome shotgun (WGS) entry which is preliminary data.</text>
</comment>
<feature type="region of interest" description="Disordered" evidence="1">
    <location>
        <begin position="28"/>
        <end position="79"/>
    </location>
</feature>
<accession>A0A840SM81</accession>
<evidence type="ECO:0000313" key="3">
    <source>
        <dbReference type="Proteomes" id="UP000549457"/>
    </source>
</evidence>
<dbReference type="Pfam" id="PF09954">
    <property type="entry name" value="DUF2188"/>
    <property type="match status" value="1"/>
</dbReference>
<keyword evidence="3" id="KW-1185">Reference proteome</keyword>
<evidence type="ECO:0008006" key="4">
    <source>
        <dbReference type="Google" id="ProtNLM"/>
    </source>
</evidence>
<protein>
    <recommendedName>
        <fullName evidence="4">DUF2188 domain-containing protein</fullName>
    </recommendedName>
</protein>
<feature type="compositionally biased region" description="Basic and acidic residues" evidence="1">
    <location>
        <begin position="31"/>
        <end position="42"/>
    </location>
</feature>
<reference evidence="2 3" key="1">
    <citation type="submission" date="2020-08" db="EMBL/GenBank/DDBJ databases">
        <title>Genomic Encyclopedia of Type Strains, Phase IV (KMG-IV): sequencing the most valuable type-strain genomes for metagenomic binning, comparative biology and taxonomic classification.</title>
        <authorList>
            <person name="Goeker M."/>
        </authorList>
    </citation>
    <scope>NUCLEOTIDE SEQUENCE [LARGE SCALE GENOMIC DNA]</scope>
    <source>
        <strain evidence="2 3">DSM 101730</strain>
    </source>
</reference>